<dbReference type="SMART" id="SM00345">
    <property type="entry name" value="HTH_GNTR"/>
    <property type="match status" value="1"/>
</dbReference>
<dbReference type="RefSeq" id="WP_016362959.1">
    <property type="nucleotide sequence ID" value="NC_017672.3"/>
</dbReference>
<sequence length="498" mass="54849">MHFHIPYHSNLERYPTKLLALYHALRDSIVEGVLERGTRLPSTRELASAYGLSRGTVNQVYEMLAAEGYVDCRTGSGTYVAFRRSTRTSGAGAAAARPEEAPAYPLSPLSRRLGPPPGEPVHGGGEAPSSRPGSGAFIDFHYFAPDLSGFPREEWNRCLHAAVRGEPAARLLDEPAQGWEPLREAIAQYLRRARGLAAEPGQIAITGGSVQAIALLAQLLIGPGEAAVVETPSYGGFRRAVRAAGGRCIDAPIDGEGIIPAAWDARVLFVTPTRQFPTGAVLSLERRQRLLEWADAKGAVIIEDDYDSEFRHRGKSLEPLRVLGGEERVVYVGSFTKSLLPPTRLGYAVLPPPLVEPFTRAQALFEPFPVNLLEQKALAAFMAGGAYERHLRRMKRSYGRKFHLLSELVKRELGSLVDWTESDAGLHLFGWWRGGEAEYRAFRSAGEAEGVRWSETEAELGGQRRFGLYLNFPHLTEEQIREGVRRMVRGGERSGQRS</sequence>
<dbReference type="Pfam" id="PF00155">
    <property type="entry name" value="Aminotran_1_2"/>
    <property type="match status" value="1"/>
</dbReference>
<dbReference type="PRINTS" id="PR00035">
    <property type="entry name" value="HTHGNTR"/>
</dbReference>
<comment type="cofactor">
    <cofactor evidence="1">
        <name>pyridoxal 5'-phosphate</name>
        <dbReference type="ChEBI" id="CHEBI:597326"/>
    </cofactor>
</comment>
<dbReference type="PANTHER" id="PTHR46577">
    <property type="entry name" value="HTH-TYPE TRANSCRIPTIONAL REGULATORY PROTEIN GABR"/>
    <property type="match status" value="1"/>
</dbReference>
<reference evidence="10 11" key="1">
    <citation type="submission" date="2013-06" db="EMBL/GenBank/DDBJ databases">
        <title>Complete genome sequence of Paenibacillus mucilaginosus K02.</title>
        <authorList>
            <person name="Xiao B."/>
            <person name="Sun L."/>
            <person name="Xiao L."/>
            <person name="Lian B."/>
        </authorList>
    </citation>
    <scope>NUCLEOTIDE SEQUENCE [LARGE SCALE GENOMIC DNA]</scope>
    <source>
        <strain evidence="10 11">K02</strain>
    </source>
</reference>
<protein>
    <submittedName>
        <fullName evidence="10">Transcriptional regulator</fullName>
    </submittedName>
</protein>
<dbReference type="AlphaFoldDB" id="I0BS09"/>
<evidence type="ECO:0000256" key="3">
    <source>
        <dbReference type="ARBA" id="ARBA00022576"/>
    </source>
</evidence>
<dbReference type="PANTHER" id="PTHR46577:SF1">
    <property type="entry name" value="HTH-TYPE TRANSCRIPTIONAL REGULATORY PROTEIN GABR"/>
    <property type="match status" value="1"/>
</dbReference>
<dbReference type="GO" id="GO:0030170">
    <property type="term" value="F:pyridoxal phosphate binding"/>
    <property type="evidence" value="ECO:0007669"/>
    <property type="project" value="InterPro"/>
</dbReference>
<dbReference type="InterPro" id="IPR015424">
    <property type="entry name" value="PyrdxlP-dep_Trfase"/>
</dbReference>
<comment type="similarity">
    <text evidence="2">In the C-terminal section; belongs to the class-I pyridoxal-phosphate-dependent aminotransferase family.</text>
</comment>
<dbReference type="InterPro" id="IPR015421">
    <property type="entry name" value="PyrdxlP-dep_Trfase_major"/>
</dbReference>
<dbReference type="InterPro" id="IPR004839">
    <property type="entry name" value="Aminotransferase_I/II_large"/>
</dbReference>
<proteinExistence type="inferred from homology"/>
<dbReference type="EMBL" id="CP003422">
    <property type="protein sequence ID" value="AFH65156.2"/>
    <property type="molecule type" value="Genomic_DNA"/>
</dbReference>
<feature type="domain" description="HTH gntR-type" evidence="9">
    <location>
        <begin position="15"/>
        <end position="83"/>
    </location>
</feature>
<keyword evidence="3" id="KW-0808">Transferase</keyword>
<dbReference type="HOGENOM" id="CLU_017584_0_1_9"/>
<dbReference type="GO" id="GO:0003677">
    <property type="term" value="F:DNA binding"/>
    <property type="evidence" value="ECO:0007669"/>
    <property type="project" value="UniProtKB-KW"/>
</dbReference>
<evidence type="ECO:0000256" key="5">
    <source>
        <dbReference type="ARBA" id="ARBA00023015"/>
    </source>
</evidence>
<dbReference type="PROSITE" id="PS50949">
    <property type="entry name" value="HTH_GNTR"/>
    <property type="match status" value="1"/>
</dbReference>
<dbReference type="SUPFAM" id="SSF53383">
    <property type="entry name" value="PLP-dependent transferases"/>
    <property type="match status" value="1"/>
</dbReference>
<evidence type="ECO:0000313" key="11">
    <source>
        <dbReference type="Proteomes" id="UP000007392"/>
    </source>
</evidence>
<dbReference type="InterPro" id="IPR036390">
    <property type="entry name" value="WH_DNA-bd_sf"/>
</dbReference>
<dbReference type="InterPro" id="IPR036388">
    <property type="entry name" value="WH-like_DNA-bd_sf"/>
</dbReference>
<dbReference type="CDD" id="cd07377">
    <property type="entry name" value="WHTH_GntR"/>
    <property type="match status" value="1"/>
</dbReference>
<keyword evidence="7" id="KW-0804">Transcription</keyword>
<keyword evidence="5" id="KW-0805">Transcription regulation</keyword>
<dbReference type="GO" id="GO:0003700">
    <property type="term" value="F:DNA-binding transcription factor activity"/>
    <property type="evidence" value="ECO:0007669"/>
    <property type="project" value="InterPro"/>
</dbReference>
<dbReference type="Proteomes" id="UP000007392">
    <property type="component" value="Chromosome"/>
</dbReference>
<evidence type="ECO:0000256" key="6">
    <source>
        <dbReference type="ARBA" id="ARBA00023125"/>
    </source>
</evidence>
<evidence type="ECO:0000256" key="8">
    <source>
        <dbReference type="SAM" id="MobiDB-lite"/>
    </source>
</evidence>
<evidence type="ECO:0000259" key="9">
    <source>
        <dbReference type="PROSITE" id="PS50949"/>
    </source>
</evidence>
<name>I0BS09_9BACL</name>
<dbReference type="Gene3D" id="1.10.10.10">
    <property type="entry name" value="Winged helix-like DNA-binding domain superfamily/Winged helix DNA-binding domain"/>
    <property type="match status" value="1"/>
</dbReference>
<dbReference type="InterPro" id="IPR051446">
    <property type="entry name" value="HTH_trans_reg/aminotransferase"/>
</dbReference>
<keyword evidence="6" id="KW-0238">DNA-binding</keyword>
<feature type="region of interest" description="Disordered" evidence="8">
    <location>
        <begin position="90"/>
        <end position="131"/>
    </location>
</feature>
<dbReference type="CDD" id="cd00609">
    <property type="entry name" value="AAT_like"/>
    <property type="match status" value="1"/>
</dbReference>
<dbReference type="InterPro" id="IPR000524">
    <property type="entry name" value="Tscrpt_reg_HTH_GntR"/>
</dbReference>
<dbReference type="Gene3D" id="3.40.640.10">
    <property type="entry name" value="Type I PLP-dependent aspartate aminotransferase-like (Major domain)"/>
    <property type="match status" value="1"/>
</dbReference>
<dbReference type="OrthoDB" id="9808770at2"/>
<keyword evidence="3" id="KW-0032">Aminotransferase</keyword>
<dbReference type="Pfam" id="PF00392">
    <property type="entry name" value="GntR"/>
    <property type="match status" value="1"/>
</dbReference>
<evidence type="ECO:0000256" key="4">
    <source>
        <dbReference type="ARBA" id="ARBA00022898"/>
    </source>
</evidence>
<accession>I0BS09</accession>
<evidence type="ECO:0000256" key="7">
    <source>
        <dbReference type="ARBA" id="ARBA00023163"/>
    </source>
</evidence>
<dbReference type="GO" id="GO:0008483">
    <property type="term" value="F:transaminase activity"/>
    <property type="evidence" value="ECO:0007669"/>
    <property type="project" value="UniProtKB-KW"/>
</dbReference>
<evidence type="ECO:0000256" key="1">
    <source>
        <dbReference type="ARBA" id="ARBA00001933"/>
    </source>
</evidence>
<keyword evidence="4" id="KW-0663">Pyridoxal phosphate</keyword>
<gene>
    <name evidence="10" type="ORF">B2K_31360</name>
</gene>
<organism evidence="10 11">
    <name type="scientific">Paenibacillus mucilaginosus K02</name>
    <dbReference type="NCBI Taxonomy" id="997761"/>
    <lineage>
        <taxon>Bacteria</taxon>
        <taxon>Bacillati</taxon>
        <taxon>Bacillota</taxon>
        <taxon>Bacilli</taxon>
        <taxon>Bacillales</taxon>
        <taxon>Paenibacillaceae</taxon>
        <taxon>Paenibacillus</taxon>
    </lineage>
</organism>
<evidence type="ECO:0000313" key="10">
    <source>
        <dbReference type="EMBL" id="AFH65156.2"/>
    </source>
</evidence>
<evidence type="ECO:0000256" key="2">
    <source>
        <dbReference type="ARBA" id="ARBA00005384"/>
    </source>
</evidence>
<dbReference type="KEGG" id="pmw:B2K_31360"/>
<feature type="compositionally biased region" description="Low complexity" evidence="8">
    <location>
        <begin position="90"/>
        <end position="113"/>
    </location>
</feature>
<dbReference type="SUPFAM" id="SSF46785">
    <property type="entry name" value="Winged helix' DNA-binding domain"/>
    <property type="match status" value="1"/>
</dbReference>